<gene>
    <name evidence="1" type="ORF">LCGC14_1891440</name>
</gene>
<proteinExistence type="predicted"/>
<protein>
    <submittedName>
        <fullName evidence="1">Uncharacterized protein</fullName>
    </submittedName>
</protein>
<dbReference type="AlphaFoldDB" id="A0A0F9FZF2"/>
<name>A0A0F9FZF2_9ZZZZ</name>
<organism evidence="1">
    <name type="scientific">marine sediment metagenome</name>
    <dbReference type="NCBI Taxonomy" id="412755"/>
    <lineage>
        <taxon>unclassified sequences</taxon>
        <taxon>metagenomes</taxon>
        <taxon>ecological metagenomes</taxon>
    </lineage>
</organism>
<sequence>MPTKTINIELQQKWIDFTHPTKIEHYGYSLTESQLRQFPEGRMVLYGIKRGKLNVRQATSMVLPLVKQMRRTLDNLAKEVILAD</sequence>
<accession>A0A0F9FZF2</accession>
<reference evidence="1" key="1">
    <citation type="journal article" date="2015" name="Nature">
        <title>Complex archaea that bridge the gap between prokaryotes and eukaryotes.</title>
        <authorList>
            <person name="Spang A."/>
            <person name="Saw J.H."/>
            <person name="Jorgensen S.L."/>
            <person name="Zaremba-Niedzwiedzka K."/>
            <person name="Martijn J."/>
            <person name="Lind A.E."/>
            <person name="van Eijk R."/>
            <person name="Schleper C."/>
            <person name="Guy L."/>
            <person name="Ettema T.J."/>
        </authorList>
    </citation>
    <scope>NUCLEOTIDE SEQUENCE</scope>
</reference>
<dbReference type="EMBL" id="LAZR01019650">
    <property type="protein sequence ID" value="KKL91759.1"/>
    <property type="molecule type" value="Genomic_DNA"/>
</dbReference>
<comment type="caution">
    <text evidence="1">The sequence shown here is derived from an EMBL/GenBank/DDBJ whole genome shotgun (WGS) entry which is preliminary data.</text>
</comment>
<evidence type="ECO:0000313" key="1">
    <source>
        <dbReference type="EMBL" id="KKL91759.1"/>
    </source>
</evidence>